<dbReference type="GO" id="GO:0006508">
    <property type="term" value="P:proteolysis"/>
    <property type="evidence" value="ECO:0007669"/>
    <property type="project" value="UniProtKB-KW"/>
</dbReference>
<protein>
    <recommendedName>
        <fullName evidence="5">UBP34/UBP24/USP9X/USP9Y-like ARM repeat region domain-containing protein</fullName>
    </recommendedName>
</protein>
<reference evidence="6" key="1">
    <citation type="journal article" date="2023" name="IScience">
        <title>Live-bearing cockroach genome reveals convergent evolutionary mechanisms linked to viviparity in insects and beyond.</title>
        <authorList>
            <person name="Fouks B."/>
            <person name="Harrison M.C."/>
            <person name="Mikhailova A.A."/>
            <person name="Marchal E."/>
            <person name="English S."/>
            <person name="Carruthers M."/>
            <person name="Jennings E.C."/>
            <person name="Chiamaka E.L."/>
            <person name="Frigard R.A."/>
            <person name="Pippel M."/>
            <person name="Attardo G.M."/>
            <person name="Benoit J.B."/>
            <person name="Bornberg-Bauer E."/>
            <person name="Tobe S.S."/>
        </authorList>
    </citation>
    <scope>NUCLEOTIDE SEQUENCE</scope>
    <source>
        <strain evidence="6">Stay&amp;Tobe</strain>
    </source>
</reference>
<keyword evidence="3" id="KW-0378">Hydrolase</keyword>
<gene>
    <name evidence="6" type="ORF">L9F63_004978</name>
</gene>
<accession>A0AAD8E669</accession>
<dbReference type="EMBL" id="JASPKZ010008860">
    <property type="protein sequence ID" value="KAJ9578770.1"/>
    <property type="molecule type" value="Genomic_DNA"/>
</dbReference>
<feature type="compositionally biased region" description="Polar residues" evidence="4">
    <location>
        <begin position="85"/>
        <end position="102"/>
    </location>
</feature>
<feature type="compositionally biased region" description="Low complexity" evidence="4">
    <location>
        <begin position="491"/>
        <end position="501"/>
    </location>
</feature>
<feature type="region of interest" description="Disordered" evidence="4">
    <location>
        <begin position="484"/>
        <end position="586"/>
    </location>
</feature>
<feature type="region of interest" description="Disordered" evidence="4">
    <location>
        <begin position="80"/>
        <end position="124"/>
    </location>
</feature>
<feature type="non-terminal residue" evidence="6">
    <location>
        <position position="1442"/>
    </location>
</feature>
<name>A0AAD8E669_DIPPU</name>
<keyword evidence="2" id="KW-0833">Ubl conjugation pathway</keyword>
<dbReference type="Pfam" id="PF25010">
    <property type="entry name" value="ARM_UBP24_USP9X-Y"/>
    <property type="match status" value="2"/>
</dbReference>
<feature type="compositionally biased region" description="Basic residues" evidence="4">
    <location>
        <begin position="532"/>
        <end position="541"/>
    </location>
</feature>
<keyword evidence="7" id="KW-1185">Reference proteome</keyword>
<proteinExistence type="predicted"/>
<dbReference type="GO" id="GO:0008233">
    <property type="term" value="F:peptidase activity"/>
    <property type="evidence" value="ECO:0007669"/>
    <property type="project" value="UniProtKB-KW"/>
</dbReference>
<feature type="compositionally biased region" description="Polar residues" evidence="4">
    <location>
        <begin position="556"/>
        <end position="572"/>
    </location>
</feature>
<feature type="compositionally biased region" description="Basic and acidic residues" evidence="4">
    <location>
        <begin position="103"/>
        <end position="124"/>
    </location>
</feature>
<evidence type="ECO:0000256" key="3">
    <source>
        <dbReference type="ARBA" id="ARBA00022801"/>
    </source>
</evidence>
<feature type="compositionally biased region" description="Basic residues" evidence="4">
    <location>
        <begin position="640"/>
        <end position="659"/>
    </location>
</feature>
<comment type="caution">
    <text evidence="6">The sequence shown here is derived from an EMBL/GenBank/DDBJ whole genome shotgun (WGS) entry which is preliminary data.</text>
</comment>
<feature type="domain" description="UBP34/UBP24/USP9X/USP9Y-like ARM repeat region" evidence="5">
    <location>
        <begin position="302"/>
        <end position="432"/>
    </location>
</feature>
<organism evidence="6 7">
    <name type="scientific">Diploptera punctata</name>
    <name type="common">Pacific beetle cockroach</name>
    <dbReference type="NCBI Taxonomy" id="6984"/>
    <lineage>
        <taxon>Eukaryota</taxon>
        <taxon>Metazoa</taxon>
        <taxon>Ecdysozoa</taxon>
        <taxon>Arthropoda</taxon>
        <taxon>Hexapoda</taxon>
        <taxon>Insecta</taxon>
        <taxon>Pterygota</taxon>
        <taxon>Neoptera</taxon>
        <taxon>Polyneoptera</taxon>
        <taxon>Dictyoptera</taxon>
        <taxon>Blattodea</taxon>
        <taxon>Blaberoidea</taxon>
        <taxon>Blaberidae</taxon>
        <taxon>Diplopterinae</taxon>
        <taxon>Diploptera</taxon>
    </lineage>
</organism>
<evidence type="ECO:0000256" key="1">
    <source>
        <dbReference type="ARBA" id="ARBA00022670"/>
    </source>
</evidence>
<dbReference type="Proteomes" id="UP001233999">
    <property type="component" value="Unassembled WGS sequence"/>
</dbReference>
<evidence type="ECO:0000256" key="2">
    <source>
        <dbReference type="ARBA" id="ARBA00022786"/>
    </source>
</evidence>
<evidence type="ECO:0000313" key="7">
    <source>
        <dbReference type="Proteomes" id="UP001233999"/>
    </source>
</evidence>
<evidence type="ECO:0000259" key="5">
    <source>
        <dbReference type="Pfam" id="PF25010"/>
    </source>
</evidence>
<evidence type="ECO:0000256" key="4">
    <source>
        <dbReference type="SAM" id="MobiDB-lite"/>
    </source>
</evidence>
<feature type="compositionally biased region" description="Basic and acidic residues" evidence="4">
    <location>
        <begin position="628"/>
        <end position="639"/>
    </location>
</feature>
<keyword evidence="1" id="KW-0645">Protease</keyword>
<sequence>KGSEESDERPVLRKDEVEIVFMYIQTWSQRQCMCCFRDPKNFERFNLITQSIVCLAVCQLKELREDLVKSKSLVKSEKEVNSESCTDSNSDSVTKEISGSNSGKDESTVEPKAKAECNENGKVDGKSKIKEDKELIPMNQKGKLLHFLSKVFLLNFPLYVAYKHSVQSKLEEISPQEAGNLNVFCDLHDPEIPVYLLRNVCLFCKSGGVHAMTFCFDRQSPDTLPVSIAHAIIAIVCNLKLWLNFRSIMQLFVPLRSKVLRYMCSLGDKDLRMPGIKTMADFMWSAVKDPLDSPLTFDRDGLDLAFKYFTSSTLTMRLAGIAQINSHINMFNELCNNENIIEVENVGQNLANWLIENQIISHIFGPNLHVEVIKQSHIILSFLAMECKITNEHIDIIWQAAQLKHCSKQVHDLLPPLIKNLEAGPVLHLYNLLCKLEPKDHTEQSLYLASALIKFIWTSGGTYSQITSEGPFLGIGKSSMVGLKGRHELSSSENSVSMEASNSEDEQADSSQQSDAHKTPSETSEGPTPCKQARKHKKHIHHNDTDSSDVSELISIINQLQYRRPSSPSSAVVKTADDEKHRSMSTSMTLSANIKHSENLKSPCRKLDLISNAKCKVQTCSDNEADADAEKSGNEEMPGKQKRKRRKILRKRKKAKKCPQGKCSDEEEEEKDGTKDVKCSTMQPDQEVPNVLVREGGTELIQLMDEHSQDSSHDSTQGGVMTELASLVQGSEFRHNSPHEIHDCRPYIRSYQAHRELMEEMMSGEEGSYSSRMSNKSEKNMADFDGEESGCDDELVQLAAQAHLSPHSLPQHLSSMAFHSRFHPHQKLPGRPGIHEVTRICSQFKMENVCKPGSTLLWDLLQDDKIVQLGEGLALEAEKALCNLLCFNTERLIRMKFIEGCLENLANNWSVVVSLRLLPKLFASFQQFRGMDTHQITTWAEREHNMMNCFFNNLKAYTKEGPKTNLYSHQTEIQVRLQFLTSVFSPVGSPENFRLSIEQVDTLWSCLATDVQCSDELFSWLLNQAKSKDQHALGMEALKHLYMSKLPSLEPETISMTGLGLFQQLCNLARLATAHLDSPVKDVDIVGMDHLWRIALRVNNTDVSMAAIQYLNSYYVGKQLDHESEFVSQCMAHLAAATIDLVEAEESSLLCIQRALLLLKTHLETFRKRYAYHLRRWALEGQGVGSHVQLMIGDRGCLPLRVVIQPAGMAEKGTLELLSSDYVADLRAEVAKWWETLQTKCTGDKTNNTSTGSTPVLGSLLTEGPIRMITQGQELTTEFDEKTLQDMGFKDLQIYYQIYRARQSLQQKKRDSLDTPSVLPPPPRESLPTLLLLQPQYFEQLFCLMQTLSSMKTAVKGGHQIPHTKAQVLSRRVWDILTLLPTSPILLRGFQQLESTDNISLHQLLDPASPQKLMYSLYIVESLSRPSTPSKNKKSVVWCTCE</sequence>
<feature type="region of interest" description="Disordered" evidence="4">
    <location>
        <begin position="623"/>
        <end position="683"/>
    </location>
</feature>
<feature type="non-terminal residue" evidence="6">
    <location>
        <position position="1"/>
    </location>
</feature>
<feature type="domain" description="UBP34/UBP24/USP9X/USP9Y-like ARM repeat region" evidence="5">
    <location>
        <begin position="849"/>
        <end position="1063"/>
    </location>
</feature>
<reference evidence="6" key="2">
    <citation type="submission" date="2023-05" db="EMBL/GenBank/DDBJ databases">
        <authorList>
            <person name="Fouks B."/>
        </authorList>
    </citation>
    <scope>NUCLEOTIDE SEQUENCE</scope>
    <source>
        <strain evidence="6">Stay&amp;Tobe</strain>
        <tissue evidence="6">Testes</tissue>
    </source>
</reference>
<evidence type="ECO:0000313" key="6">
    <source>
        <dbReference type="EMBL" id="KAJ9578770.1"/>
    </source>
</evidence>
<dbReference type="InterPro" id="IPR056850">
    <property type="entry name" value="ARM_UBP34_24_USP9X_Y"/>
</dbReference>